<dbReference type="RefSeq" id="WP_263954584.1">
    <property type="nucleotide sequence ID" value="NZ_JAOYFC010000003.1"/>
</dbReference>
<feature type="coiled-coil region" evidence="1">
    <location>
        <begin position="202"/>
        <end position="229"/>
    </location>
</feature>
<dbReference type="Proteomes" id="UP001208041">
    <property type="component" value="Unassembled WGS sequence"/>
</dbReference>
<protein>
    <recommendedName>
        <fullName evidence="5">Sugar transporter</fullName>
    </recommendedName>
</protein>
<reference evidence="3" key="1">
    <citation type="submission" date="2022-10" db="EMBL/GenBank/DDBJ databases">
        <authorList>
            <person name="Yue Y."/>
        </authorList>
    </citation>
    <scope>NUCLEOTIDE SEQUENCE</scope>
    <source>
        <strain evidence="3">Z654</strain>
    </source>
</reference>
<sequence>MTSASSNPNLRAIANTGTQINVSPVAGKASLQWRHYAIVASFLCVVCLPVSIVAIYMFTRAADQFVSRFAFSVRSEEMSAPMDFLGSLGAVSGSSSKDTDILFGYIQSQDLVSRIDQHVDLRFAYSVPSDFIFGFHKDGSIEELVKYWRRIVRVRHDSAAGILDIEVRAFDPEMAQAIASLIHSESTEMINKLSEAARNDATAFARLELQRAEERLKRARAAMTEFRARAQTVDPAAELGVQSGVLAMLMQRHTDALIELDLLSEITSNRDTRVAQAQRKIAVIEGRINEEREKFSIKPSEASAPGFSSLVGEFENLMVDREFAEQDYLSALKAYEIARAEARRKSRYLASHINPTRAESSEYPRRWQIIGLTATFAVLVWAMGVLVYYAVRDRR</sequence>
<name>A0AAE3J2L3_9RHOB</name>
<feature type="transmembrane region" description="Helical" evidence="2">
    <location>
        <begin position="36"/>
        <end position="58"/>
    </location>
</feature>
<feature type="transmembrane region" description="Helical" evidence="2">
    <location>
        <begin position="367"/>
        <end position="391"/>
    </location>
</feature>
<dbReference type="InterPro" id="IPR050445">
    <property type="entry name" value="Bact_polysacc_biosynth/exp"/>
</dbReference>
<keyword evidence="4" id="KW-1185">Reference proteome</keyword>
<keyword evidence="2" id="KW-1133">Transmembrane helix</keyword>
<evidence type="ECO:0000256" key="2">
    <source>
        <dbReference type="SAM" id="Phobius"/>
    </source>
</evidence>
<dbReference type="AlphaFoldDB" id="A0AAE3J2L3"/>
<evidence type="ECO:0008006" key="5">
    <source>
        <dbReference type="Google" id="ProtNLM"/>
    </source>
</evidence>
<keyword evidence="2" id="KW-0812">Transmembrane</keyword>
<gene>
    <name evidence="3" type="ORF">OH136_13900</name>
</gene>
<proteinExistence type="predicted"/>
<keyword evidence="2" id="KW-0472">Membrane</keyword>
<dbReference type="GO" id="GO:0004713">
    <property type="term" value="F:protein tyrosine kinase activity"/>
    <property type="evidence" value="ECO:0007669"/>
    <property type="project" value="TreeGrafter"/>
</dbReference>
<dbReference type="EMBL" id="JAOYFC010000003">
    <property type="protein sequence ID" value="MCV6825651.1"/>
    <property type="molecule type" value="Genomic_DNA"/>
</dbReference>
<dbReference type="PANTHER" id="PTHR32309:SF13">
    <property type="entry name" value="FERRIC ENTEROBACTIN TRANSPORT PROTEIN FEPE"/>
    <property type="match status" value="1"/>
</dbReference>
<dbReference type="PANTHER" id="PTHR32309">
    <property type="entry name" value="TYROSINE-PROTEIN KINASE"/>
    <property type="match status" value="1"/>
</dbReference>
<comment type="caution">
    <text evidence="3">The sequence shown here is derived from an EMBL/GenBank/DDBJ whole genome shotgun (WGS) entry which is preliminary data.</text>
</comment>
<dbReference type="GO" id="GO:0005886">
    <property type="term" value="C:plasma membrane"/>
    <property type="evidence" value="ECO:0007669"/>
    <property type="project" value="TreeGrafter"/>
</dbReference>
<keyword evidence="1" id="KW-0175">Coiled coil</keyword>
<evidence type="ECO:0000313" key="4">
    <source>
        <dbReference type="Proteomes" id="UP001208041"/>
    </source>
</evidence>
<accession>A0AAE3J2L3</accession>
<organism evidence="3 4">
    <name type="scientific">Halocynthiibacter halioticoli</name>
    <dbReference type="NCBI Taxonomy" id="2986804"/>
    <lineage>
        <taxon>Bacteria</taxon>
        <taxon>Pseudomonadati</taxon>
        <taxon>Pseudomonadota</taxon>
        <taxon>Alphaproteobacteria</taxon>
        <taxon>Rhodobacterales</taxon>
        <taxon>Paracoccaceae</taxon>
        <taxon>Halocynthiibacter</taxon>
    </lineage>
</organism>
<evidence type="ECO:0000313" key="3">
    <source>
        <dbReference type="EMBL" id="MCV6825651.1"/>
    </source>
</evidence>
<evidence type="ECO:0000256" key="1">
    <source>
        <dbReference type="SAM" id="Coils"/>
    </source>
</evidence>